<dbReference type="RefSeq" id="WP_149920245.1">
    <property type="nucleotide sequence ID" value="NZ_VVYV01000029.1"/>
</dbReference>
<dbReference type="Proteomes" id="UP000448877">
    <property type="component" value="Unassembled WGS sequence"/>
</dbReference>
<dbReference type="AlphaFoldDB" id="A0A642PW07"/>
<organism evidence="1 2">
    <name type="scientific">Bacteroides cellulosilyticus</name>
    <dbReference type="NCBI Taxonomy" id="246787"/>
    <lineage>
        <taxon>Bacteria</taxon>
        <taxon>Pseudomonadati</taxon>
        <taxon>Bacteroidota</taxon>
        <taxon>Bacteroidia</taxon>
        <taxon>Bacteroidales</taxon>
        <taxon>Bacteroidaceae</taxon>
        <taxon>Bacteroides</taxon>
    </lineage>
</organism>
<dbReference type="EMBL" id="VVYV01000029">
    <property type="protein sequence ID" value="KAA5415981.1"/>
    <property type="molecule type" value="Genomic_DNA"/>
</dbReference>
<proteinExistence type="predicted"/>
<protein>
    <recommendedName>
        <fullName evidence="3">DUF551 domain-containing protein</fullName>
    </recommendedName>
</protein>
<gene>
    <name evidence="1" type="ORF">F2Y81_16580</name>
</gene>
<comment type="caution">
    <text evidence="1">The sequence shown here is derived from an EMBL/GenBank/DDBJ whole genome shotgun (WGS) entry which is preliminary data.</text>
</comment>
<evidence type="ECO:0008006" key="3">
    <source>
        <dbReference type="Google" id="ProtNLM"/>
    </source>
</evidence>
<sequence>MKQTVEETAKQFPWHEVSEEPKKGEHICVQVGSGNLTSWYAPSNIRKAFEDHNVIRWAYVSDLIKPTPQSINS</sequence>
<accession>A0A642PW07</accession>
<evidence type="ECO:0000313" key="1">
    <source>
        <dbReference type="EMBL" id="KAA5415981.1"/>
    </source>
</evidence>
<evidence type="ECO:0000313" key="2">
    <source>
        <dbReference type="Proteomes" id="UP000448877"/>
    </source>
</evidence>
<reference evidence="1 2" key="1">
    <citation type="journal article" date="2019" name="Nat. Med.">
        <title>A library of human gut bacterial isolates paired with longitudinal multiomics data enables mechanistic microbiome research.</title>
        <authorList>
            <person name="Poyet M."/>
            <person name="Groussin M."/>
            <person name="Gibbons S.M."/>
            <person name="Avila-Pacheco J."/>
            <person name="Jiang X."/>
            <person name="Kearney S.M."/>
            <person name="Perrotta A.R."/>
            <person name="Berdy B."/>
            <person name="Zhao S."/>
            <person name="Lieberman T.D."/>
            <person name="Swanson P.K."/>
            <person name="Smith M."/>
            <person name="Roesemann S."/>
            <person name="Alexander J.E."/>
            <person name="Rich S.A."/>
            <person name="Livny J."/>
            <person name="Vlamakis H."/>
            <person name="Clish C."/>
            <person name="Bullock K."/>
            <person name="Deik A."/>
            <person name="Scott J."/>
            <person name="Pierce K.A."/>
            <person name="Xavier R.J."/>
            <person name="Alm E.J."/>
        </authorList>
    </citation>
    <scope>NUCLEOTIDE SEQUENCE [LARGE SCALE GENOMIC DNA]</scope>
    <source>
        <strain evidence="1 2">BIOML-A6</strain>
    </source>
</reference>
<name>A0A642PW07_9BACE</name>